<keyword evidence="2" id="KW-1185">Reference proteome</keyword>
<name>A0ACC2FZC0_DALPE</name>
<organism evidence="1 2">
    <name type="scientific">Dallia pectoralis</name>
    <name type="common">Alaska blackfish</name>
    <dbReference type="NCBI Taxonomy" id="75939"/>
    <lineage>
        <taxon>Eukaryota</taxon>
        <taxon>Metazoa</taxon>
        <taxon>Chordata</taxon>
        <taxon>Craniata</taxon>
        <taxon>Vertebrata</taxon>
        <taxon>Euteleostomi</taxon>
        <taxon>Actinopterygii</taxon>
        <taxon>Neopterygii</taxon>
        <taxon>Teleostei</taxon>
        <taxon>Protacanthopterygii</taxon>
        <taxon>Esociformes</taxon>
        <taxon>Umbridae</taxon>
        <taxon>Dallia</taxon>
    </lineage>
</organism>
<proteinExistence type="predicted"/>
<comment type="caution">
    <text evidence="1">The sequence shown here is derived from an EMBL/GenBank/DDBJ whole genome shotgun (WGS) entry which is preliminary data.</text>
</comment>
<accession>A0ACC2FZC0</accession>
<evidence type="ECO:0000313" key="2">
    <source>
        <dbReference type="Proteomes" id="UP001157502"/>
    </source>
</evidence>
<evidence type="ECO:0000313" key="1">
    <source>
        <dbReference type="EMBL" id="KAJ7996590.1"/>
    </source>
</evidence>
<reference evidence="1" key="1">
    <citation type="submission" date="2021-05" db="EMBL/GenBank/DDBJ databases">
        <authorList>
            <person name="Pan Q."/>
            <person name="Jouanno E."/>
            <person name="Zahm M."/>
            <person name="Klopp C."/>
            <person name="Cabau C."/>
            <person name="Louis A."/>
            <person name="Berthelot C."/>
            <person name="Parey E."/>
            <person name="Roest Crollius H."/>
            <person name="Montfort J."/>
            <person name="Robinson-Rechavi M."/>
            <person name="Bouchez O."/>
            <person name="Lampietro C."/>
            <person name="Lopez Roques C."/>
            <person name="Donnadieu C."/>
            <person name="Postlethwait J."/>
            <person name="Bobe J."/>
            <person name="Dillon D."/>
            <person name="Chandos A."/>
            <person name="von Hippel F."/>
            <person name="Guiguen Y."/>
        </authorList>
    </citation>
    <scope>NUCLEOTIDE SEQUENCE</scope>
    <source>
        <strain evidence="1">YG-Jan2019</strain>
    </source>
</reference>
<dbReference type="EMBL" id="CM055747">
    <property type="protein sequence ID" value="KAJ7996590.1"/>
    <property type="molecule type" value="Genomic_DNA"/>
</dbReference>
<protein>
    <submittedName>
        <fullName evidence="1">Uncharacterized protein</fullName>
    </submittedName>
</protein>
<dbReference type="Proteomes" id="UP001157502">
    <property type="component" value="Chromosome 20"/>
</dbReference>
<sequence>MAREVKDHNQGCVYTTVQTVPLPAQPSATNVCVINQPTPGVAGGNNVIMVSDPERQILWYSIDKIQLFFFLHSTKVTIKADLITMAVNIIRPSNPWNSDICGCFEDMQCCCFGFWCCPCMACITSRDFGEYLCLPLVDLPGPAIAAFFGVPLFTPAASLAMRAAIRHRYNIEGCGDQLAEGNLCGDILITCFCIWCSWCQMAREVKVRKKGSVYTFVQLRTSPGQPSAMNVATSNDCVINQPTPGVAGGNNVIMVSDPGAMAGPMAGPSYYMPEEPPSYGSAMALNMY</sequence>
<gene>
    <name evidence="1" type="ORF">DPEC_G00238640</name>
</gene>